<dbReference type="Pfam" id="PF00027">
    <property type="entry name" value="cNMP_binding"/>
    <property type="match status" value="1"/>
</dbReference>
<feature type="domain" description="HTH crp-type" evidence="5">
    <location>
        <begin position="166"/>
        <end position="239"/>
    </location>
</feature>
<dbReference type="AlphaFoldDB" id="A0A6B3SHR9"/>
<dbReference type="PROSITE" id="PS50042">
    <property type="entry name" value="CNMP_BINDING_3"/>
    <property type="match status" value="1"/>
</dbReference>
<dbReference type="Gene3D" id="2.60.120.10">
    <property type="entry name" value="Jelly Rolls"/>
    <property type="match status" value="1"/>
</dbReference>
<keyword evidence="7" id="KW-1185">Reference proteome</keyword>
<name>A0A6B3SHR9_9BURK</name>
<evidence type="ECO:0000313" key="7">
    <source>
        <dbReference type="Proteomes" id="UP000482155"/>
    </source>
</evidence>
<feature type="domain" description="Cyclic nucleotide-binding" evidence="4">
    <location>
        <begin position="53"/>
        <end position="152"/>
    </location>
</feature>
<dbReference type="InterPro" id="IPR014710">
    <property type="entry name" value="RmlC-like_jellyroll"/>
</dbReference>
<reference evidence="6 7" key="1">
    <citation type="submission" date="2020-02" db="EMBL/GenBank/DDBJ databases">
        <authorList>
            <person name="Kim M.K."/>
        </authorList>
    </citation>
    <scope>NUCLEOTIDE SEQUENCE [LARGE SCALE GENOMIC DNA]</scope>
    <source>
        <strain evidence="6 7">17J57-3</strain>
    </source>
</reference>
<dbReference type="InterPro" id="IPR050397">
    <property type="entry name" value="Env_Response_Regulators"/>
</dbReference>
<evidence type="ECO:0000313" key="6">
    <source>
        <dbReference type="EMBL" id="NEX60228.1"/>
    </source>
</evidence>
<sequence length="264" mass="29512">MPTLNESDQSDGAALVTSRSGKLWSTLAEVCALLRLPVTHAIRADDTHFHHMHYRTGQRIHSAGQPFEMLYVVHGGFLKSAMIDDLGNEQILSFPMRGDVFGVDGMHNRRYGCETVAMSSCDIILVPFKTFTELGKRYSELDVSSYEVLSRHLMAEQARVVSLGSLSAEARVARFLLQLSDRFAQLGFSGRRFNLFMTRAEMGNYLGLTLETVSRTLSAFNELGYLSVDMRAIDILAPEALRTLRRLPPSHQRTARKTAPTGQQ</sequence>
<dbReference type="SMART" id="SM00419">
    <property type="entry name" value="HTH_CRP"/>
    <property type="match status" value="1"/>
</dbReference>
<dbReference type="SUPFAM" id="SSF51206">
    <property type="entry name" value="cAMP-binding domain-like"/>
    <property type="match status" value="1"/>
</dbReference>
<dbReference type="Proteomes" id="UP000482155">
    <property type="component" value="Unassembled WGS sequence"/>
</dbReference>
<accession>A0A6B3SHR9</accession>
<dbReference type="PROSITE" id="PS51063">
    <property type="entry name" value="HTH_CRP_2"/>
    <property type="match status" value="1"/>
</dbReference>
<dbReference type="PANTHER" id="PTHR24567">
    <property type="entry name" value="CRP FAMILY TRANSCRIPTIONAL REGULATORY PROTEIN"/>
    <property type="match status" value="1"/>
</dbReference>
<dbReference type="Gene3D" id="1.10.10.10">
    <property type="entry name" value="Winged helix-like DNA-binding domain superfamily/Winged helix DNA-binding domain"/>
    <property type="match status" value="1"/>
</dbReference>
<dbReference type="PROSITE" id="PS00042">
    <property type="entry name" value="HTH_CRP_1"/>
    <property type="match status" value="1"/>
</dbReference>
<keyword evidence="3" id="KW-0804">Transcription</keyword>
<dbReference type="InterPro" id="IPR018490">
    <property type="entry name" value="cNMP-bd_dom_sf"/>
</dbReference>
<dbReference type="GO" id="GO:0003700">
    <property type="term" value="F:DNA-binding transcription factor activity"/>
    <property type="evidence" value="ECO:0007669"/>
    <property type="project" value="InterPro"/>
</dbReference>
<dbReference type="SUPFAM" id="SSF46785">
    <property type="entry name" value="Winged helix' DNA-binding domain"/>
    <property type="match status" value="1"/>
</dbReference>
<comment type="caution">
    <text evidence="6">The sequence shown here is derived from an EMBL/GenBank/DDBJ whole genome shotgun (WGS) entry which is preliminary data.</text>
</comment>
<dbReference type="InterPro" id="IPR012318">
    <property type="entry name" value="HTH_CRP"/>
</dbReference>
<dbReference type="InterPro" id="IPR018335">
    <property type="entry name" value="Tscrpt_reg_HTH_Crp-type_CS"/>
</dbReference>
<dbReference type="FunFam" id="1.10.10.10:FF:000028">
    <property type="entry name" value="Fumarate/nitrate reduction transcriptional regulator Fnr"/>
    <property type="match status" value="1"/>
</dbReference>
<keyword evidence="1" id="KW-0805">Transcription regulation</keyword>
<evidence type="ECO:0000256" key="2">
    <source>
        <dbReference type="ARBA" id="ARBA00023125"/>
    </source>
</evidence>
<dbReference type="Pfam" id="PF13545">
    <property type="entry name" value="HTH_Crp_2"/>
    <property type="match status" value="1"/>
</dbReference>
<evidence type="ECO:0000259" key="5">
    <source>
        <dbReference type="PROSITE" id="PS51063"/>
    </source>
</evidence>
<dbReference type="GO" id="GO:0003677">
    <property type="term" value="F:DNA binding"/>
    <property type="evidence" value="ECO:0007669"/>
    <property type="project" value="UniProtKB-KW"/>
</dbReference>
<dbReference type="PRINTS" id="PR00034">
    <property type="entry name" value="HTHCRP"/>
</dbReference>
<evidence type="ECO:0000256" key="3">
    <source>
        <dbReference type="ARBA" id="ARBA00023163"/>
    </source>
</evidence>
<evidence type="ECO:0000256" key="1">
    <source>
        <dbReference type="ARBA" id="ARBA00023015"/>
    </source>
</evidence>
<evidence type="ECO:0000259" key="4">
    <source>
        <dbReference type="PROSITE" id="PS50042"/>
    </source>
</evidence>
<dbReference type="PANTHER" id="PTHR24567:SF75">
    <property type="entry name" value="FUMARATE AND NITRATE REDUCTION REGULATORY PROTEIN"/>
    <property type="match status" value="1"/>
</dbReference>
<dbReference type="InterPro" id="IPR000595">
    <property type="entry name" value="cNMP-bd_dom"/>
</dbReference>
<dbReference type="CDD" id="cd00092">
    <property type="entry name" value="HTH_CRP"/>
    <property type="match status" value="1"/>
</dbReference>
<dbReference type="InterPro" id="IPR036388">
    <property type="entry name" value="WH-like_DNA-bd_sf"/>
</dbReference>
<proteinExistence type="predicted"/>
<keyword evidence="2" id="KW-0238">DNA-binding</keyword>
<dbReference type="CDD" id="cd00038">
    <property type="entry name" value="CAP_ED"/>
    <property type="match status" value="1"/>
</dbReference>
<dbReference type="InterPro" id="IPR036390">
    <property type="entry name" value="WH_DNA-bd_sf"/>
</dbReference>
<gene>
    <name evidence="6" type="ORF">G3574_03970</name>
</gene>
<protein>
    <submittedName>
        <fullName evidence="6">Helix-turn-helix domain-containing protein</fullName>
    </submittedName>
</protein>
<dbReference type="EMBL" id="JAAIVB010000011">
    <property type="protein sequence ID" value="NEX60228.1"/>
    <property type="molecule type" value="Genomic_DNA"/>
</dbReference>
<dbReference type="RefSeq" id="WP_163960720.1">
    <property type="nucleotide sequence ID" value="NZ_JAAIVB010000011.1"/>
</dbReference>
<organism evidence="6 7">
    <name type="scientific">Noviherbaspirillum galbum</name>
    <dbReference type="NCBI Taxonomy" id="2709383"/>
    <lineage>
        <taxon>Bacteria</taxon>
        <taxon>Pseudomonadati</taxon>
        <taxon>Pseudomonadota</taxon>
        <taxon>Betaproteobacteria</taxon>
        <taxon>Burkholderiales</taxon>
        <taxon>Oxalobacteraceae</taxon>
        <taxon>Noviherbaspirillum</taxon>
    </lineage>
</organism>
<dbReference type="GO" id="GO:0005829">
    <property type="term" value="C:cytosol"/>
    <property type="evidence" value="ECO:0007669"/>
    <property type="project" value="TreeGrafter"/>
</dbReference>